<name>A0A1H6FIH0_9GAMM</name>
<evidence type="ECO:0000256" key="1">
    <source>
        <dbReference type="ARBA" id="ARBA00022603"/>
    </source>
</evidence>
<dbReference type="Gene3D" id="3.40.50.150">
    <property type="entry name" value="Vaccinia Virus protein VP39"/>
    <property type="match status" value="1"/>
</dbReference>
<dbReference type="PANTHER" id="PTHR43542:SF1">
    <property type="entry name" value="METHYLTRANSFERASE"/>
    <property type="match status" value="1"/>
</dbReference>
<dbReference type="Pfam" id="PF03602">
    <property type="entry name" value="Cons_hypoth95"/>
    <property type="match status" value="1"/>
</dbReference>
<dbReference type="InterPro" id="IPR004398">
    <property type="entry name" value="RNA_MeTrfase_RsmD"/>
</dbReference>
<dbReference type="Proteomes" id="UP000236724">
    <property type="component" value="Unassembled WGS sequence"/>
</dbReference>
<accession>A0A1H6FIH0</accession>
<keyword evidence="2 3" id="KW-0808">Transferase</keyword>
<dbReference type="CDD" id="cd02440">
    <property type="entry name" value="AdoMet_MTases"/>
    <property type="match status" value="1"/>
</dbReference>
<dbReference type="EMBL" id="FMSV02000557">
    <property type="protein sequence ID" value="SEH08916.1"/>
    <property type="molecule type" value="Genomic_DNA"/>
</dbReference>
<evidence type="ECO:0000256" key="2">
    <source>
        <dbReference type="ARBA" id="ARBA00022679"/>
    </source>
</evidence>
<sequence length="136" mass="14659">MSLKKRKTKTTASSRTTTGSVRIIAGLWRGRKLAVPKLPGLRPTPDRLRETLFNWLMPSLPGAVCLDAFAGSGALGLEAASRGAAQVTLIEQSPILAKQLQQHINHLNPANTTGRELFVHHQKCTGLSKSEASNPL</sequence>
<dbReference type="PANTHER" id="PTHR43542">
    <property type="entry name" value="METHYLTRANSFERASE"/>
    <property type="match status" value="1"/>
</dbReference>
<dbReference type="GO" id="GO:0052913">
    <property type="term" value="F:16S rRNA (guanine(966)-N(2))-methyltransferase activity"/>
    <property type="evidence" value="ECO:0007669"/>
    <property type="project" value="UniProtKB-EC"/>
</dbReference>
<evidence type="ECO:0000313" key="3">
    <source>
        <dbReference type="EMBL" id="SEH08916.1"/>
    </source>
</evidence>
<dbReference type="SUPFAM" id="SSF53335">
    <property type="entry name" value="S-adenosyl-L-methionine-dependent methyltransferases"/>
    <property type="match status" value="1"/>
</dbReference>
<gene>
    <name evidence="3" type="primary">rsmD_2</name>
    <name evidence="3" type="ORF">MBHS_04809</name>
</gene>
<proteinExistence type="predicted"/>
<keyword evidence="4" id="KW-1185">Reference proteome</keyword>
<dbReference type="RefSeq" id="WP_286019594.1">
    <property type="nucleotide sequence ID" value="NZ_FMSV02000557.1"/>
</dbReference>
<reference evidence="3 4" key="1">
    <citation type="submission" date="2016-10" db="EMBL/GenBank/DDBJ databases">
        <authorList>
            <person name="de Groot N.N."/>
        </authorList>
    </citation>
    <scope>NUCLEOTIDE SEQUENCE [LARGE SCALE GENOMIC DNA]</scope>
    <source>
        <strain evidence="3">MBHS1</strain>
    </source>
</reference>
<organism evidence="3 4">
    <name type="scientific">Candidatus Venteria ishoeyi</name>
    <dbReference type="NCBI Taxonomy" id="1899563"/>
    <lineage>
        <taxon>Bacteria</taxon>
        <taxon>Pseudomonadati</taxon>
        <taxon>Pseudomonadota</taxon>
        <taxon>Gammaproteobacteria</taxon>
        <taxon>Thiotrichales</taxon>
        <taxon>Thiotrichaceae</taxon>
        <taxon>Venteria</taxon>
    </lineage>
</organism>
<dbReference type="EC" id="2.1.1.171" evidence="3"/>
<dbReference type="AlphaFoldDB" id="A0A1H6FIH0"/>
<protein>
    <submittedName>
        <fullName evidence="3">Ribosomal RNA small subunit methyltransferase D</fullName>
        <ecNumber evidence="3">2.1.1.171</ecNumber>
    </submittedName>
</protein>
<dbReference type="InterPro" id="IPR029063">
    <property type="entry name" value="SAM-dependent_MTases_sf"/>
</dbReference>
<keyword evidence="1 3" id="KW-0489">Methyltransferase</keyword>
<evidence type="ECO:0000313" key="4">
    <source>
        <dbReference type="Proteomes" id="UP000236724"/>
    </source>
</evidence>